<evidence type="ECO:0000313" key="1">
    <source>
        <dbReference type="EMBL" id="MCA9758836.1"/>
    </source>
</evidence>
<gene>
    <name evidence="1" type="ORF">KDA27_23785</name>
</gene>
<name>A0A956NHT4_UNCEI</name>
<reference evidence="1" key="1">
    <citation type="submission" date="2020-04" db="EMBL/GenBank/DDBJ databases">
        <authorList>
            <person name="Zhang T."/>
        </authorList>
    </citation>
    <scope>NUCLEOTIDE SEQUENCE</scope>
    <source>
        <strain evidence="1">HKST-UBA02</strain>
    </source>
</reference>
<evidence type="ECO:0000313" key="2">
    <source>
        <dbReference type="Proteomes" id="UP000739538"/>
    </source>
</evidence>
<sequence>MAIPFDCSRPNVAAARRIFLAALEEDPDLHEIAAGDPRYEHLVEWVGPRTAGILDFAIHQAFWQLFLEGIVAPGFNAYNEKFPWFHVTDYGKKVLAGSGAPVHDPDGYLARLDSRISTLDPTVRCYLAESLSTFSRGSIVSSAVMLGIAAERVFDLLCESIDSAIASPKEKAKFQGICLRFQMKPKLDFVVAKFQSATVRGLSGFPDNAHIAVLALYDFLRTQRNELGHPQTLPPRLDREEMFANLQVFARYYETVDKIRTALQGSAI</sequence>
<proteinExistence type="predicted"/>
<reference evidence="1" key="2">
    <citation type="journal article" date="2021" name="Microbiome">
        <title>Successional dynamics and alternative stable states in a saline activated sludge microbial community over 9 years.</title>
        <authorList>
            <person name="Wang Y."/>
            <person name="Ye J."/>
            <person name="Ju F."/>
            <person name="Liu L."/>
            <person name="Boyd J.A."/>
            <person name="Deng Y."/>
            <person name="Parks D.H."/>
            <person name="Jiang X."/>
            <person name="Yin X."/>
            <person name="Woodcroft B.J."/>
            <person name="Tyson G.W."/>
            <person name="Hugenholtz P."/>
            <person name="Polz M.F."/>
            <person name="Zhang T."/>
        </authorList>
    </citation>
    <scope>NUCLEOTIDE SEQUENCE</scope>
    <source>
        <strain evidence="1">HKST-UBA02</strain>
    </source>
</reference>
<organism evidence="1 2">
    <name type="scientific">Eiseniibacteriota bacterium</name>
    <dbReference type="NCBI Taxonomy" id="2212470"/>
    <lineage>
        <taxon>Bacteria</taxon>
        <taxon>Candidatus Eiseniibacteriota</taxon>
    </lineage>
</organism>
<accession>A0A956NHT4</accession>
<protein>
    <submittedName>
        <fullName evidence="1">Uncharacterized protein</fullName>
    </submittedName>
</protein>
<dbReference type="AlphaFoldDB" id="A0A956NHT4"/>
<dbReference type="Proteomes" id="UP000739538">
    <property type="component" value="Unassembled WGS sequence"/>
</dbReference>
<comment type="caution">
    <text evidence="1">The sequence shown here is derived from an EMBL/GenBank/DDBJ whole genome shotgun (WGS) entry which is preliminary data.</text>
</comment>
<dbReference type="EMBL" id="JAGQHS010000218">
    <property type="protein sequence ID" value="MCA9758836.1"/>
    <property type="molecule type" value="Genomic_DNA"/>
</dbReference>